<reference evidence="1 2" key="2">
    <citation type="submission" date="2024-09" db="EMBL/GenBank/DDBJ databases">
        <title>Draft genome sequence of Candidatus Magnetaquicoccaceae bacterium FCR-1.</title>
        <authorList>
            <person name="Shimoshige H."/>
            <person name="Shimamura S."/>
            <person name="Taoka A."/>
            <person name="Kobayashi H."/>
            <person name="Maekawa T."/>
        </authorList>
    </citation>
    <scope>NUCLEOTIDE SEQUENCE [LARGE SCALE GENOMIC DNA]</scope>
    <source>
        <strain evidence="1 2">FCR-1</strain>
    </source>
</reference>
<sequence>MIRSTAIRIGLAWLLGIGTWLTSDMVLAKSFRQSAYIANAYFSDRMVQKGETMQPMSVVKTLRTNTNGMAGYFVLDLVLTVRGEHHFKVDVLDQDGKVVTRLDYPPVKVTKEDHLPMYTAAGAITGKFTPGLWFFKVYDQLDRKKWEHLGTFGVLVALPAGE</sequence>
<dbReference type="Proteomes" id="UP001628193">
    <property type="component" value="Unassembled WGS sequence"/>
</dbReference>
<gene>
    <name evidence="1" type="ORF">SIID45300_02853</name>
</gene>
<evidence type="ECO:0000313" key="2">
    <source>
        <dbReference type="Proteomes" id="UP001628193"/>
    </source>
</evidence>
<proteinExistence type="predicted"/>
<comment type="caution">
    <text evidence="1">The sequence shown here is derived from an EMBL/GenBank/DDBJ whole genome shotgun (WGS) entry which is preliminary data.</text>
</comment>
<keyword evidence="2" id="KW-1185">Reference proteome</keyword>
<organism evidence="1 2">
    <name type="scientific">Candidatus Magnetaquiglobus chichijimensis</name>
    <dbReference type="NCBI Taxonomy" id="3141448"/>
    <lineage>
        <taxon>Bacteria</taxon>
        <taxon>Pseudomonadati</taxon>
        <taxon>Pseudomonadota</taxon>
        <taxon>Magnetococcia</taxon>
        <taxon>Magnetococcales</taxon>
        <taxon>Candidatus Magnetaquicoccaceae</taxon>
        <taxon>Candidatus Magnetaquiglobus</taxon>
    </lineage>
</organism>
<name>A0ABQ0CCA6_9PROT</name>
<protein>
    <submittedName>
        <fullName evidence="1">Uncharacterized protein</fullName>
    </submittedName>
</protein>
<dbReference type="RefSeq" id="WP_420906226.1">
    <property type="nucleotide sequence ID" value="NZ_BAAFGK010000005.1"/>
</dbReference>
<dbReference type="EMBL" id="BAAFGK010000005">
    <property type="protein sequence ID" value="GAB0058504.1"/>
    <property type="molecule type" value="Genomic_DNA"/>
</dbReference>
<reference evidence="1 2" key="1">
    <citation type="submission" date="2024-05" db="EMBL/GenBank/DDBJ databases">
        <authorList>
            <consortium name="Candidatus Magnetaquicoccaceae bacterium FCR-1 genome sequencing consortium"/>
            <person name="Shimoshige H."/>
            <person name="Shimamura S."/>
            <person name="Taoka A."/>
            <person name="Kobayashi H."/>
            <person name="Maekawa T."/>
        </authorList>
    </citation>
    <scope>NUCLEOTIDE SEQUENCE [LARGE SCALE GENOMIC DNA]</scope>
    <source>
        <strain evidence="1 2">FCR-1</strain>
    </source>
</reference>
<accession>A0ABQ0CCA6</accession>
<evidence type="ECO:0000313" key="1">
    <source>
        <dbReference type="EMBL" id="GAB0058504.1"/>
    </source>
</evidence>